<evidence type="ECO:0000313" key="12">
    <source>
        <dbReference type="Proteomes" id="UP000000321"/>
    </source>
</evidence>
<dbReference type="InterPro" id="IPR027417">
    <property type="entry name" value="P-loop_NTPase"/>
</dbReference>
<dbReference type="Proteomes" id="UP000000321">
    <property type="component" value="Unassembled WGS sequence"/>
</dbReference>
<keyword evidence="8" id="KW-0311">Gluconate utilization</keyword>
<dbReference type="RefSeq" id="WP_009211380.1">
    <property type="nucleotide sequence ID" value="NZ_BBWP01000039.1"/>
</dbReference>
<keyword evidence="7 10" id="KW-0067">ATP-binding</keyword>
<evidence type="ECO:0000313" key="11">
    <source>
        <dbReference type="EMBL" id="EAS48552.1"/>
    </source>
</evidence>
<evidence type="ECO:0000256" key="1">
    <source>
        <dbReference type="ARBA" id="ARBA00004761"/>
    </source>
</evidence>
<name>Q1YE47_AURMS</name>
<evidence type="ECO:0000256" key="5">
    <source>
        <dbReference type="ARBA" id="ARBA00022741"/>
    </source>
</evidence>
<dbReference type="EMBL" id="AAPJ01000009">
    <property type="protein sequence ID" value="EAS48552.1"/>
    <property type="molecule type" value="Genomic_DNA"/>
</dbReference>
<comment type="pathway">
    <text evidence="1">Carbohydrate acid metabolism.</text>
</comment>
<evidence type="ECO:0000256" key="8">
    <source>
        <dbReference type="ARBA" id="ARBA00023064"/>
    </source>
</evidence>
<dbReference type="Gene3D" id="3.40.50.300">
    <property type="entry name" value="P-loop containing nucleotide triphosphate hydrolases"/>
    <property type="match status" value="1"/>
</dbReference>
<evidence type="ECO:0000256" key="9">
    <source>
        <dbReference type="ARBA" id="ARBA00048090"/>
    </source>
</evidence>
<keyword evidence="5 10" id="KW-0547">Nucleotide-binding</keyword>
<dbReference type="SUPFAM" id="SSF52540">
    <property type="entry name" value="P-loop containing nucleoside triphosphate hydrolases"/>
    <property type="match status" value="1"/>
</dbReference>
<comment type="similarity">
    <text evidence="2 10">Belongs to the gluconokinase GntK/GntV family.</text>
</comment>
<dbReference type="GO" id="GO:0046316">
    <property type="term" value="F:gluconokinase activity"/>
    <property type="evidence" value="ECO:0007669"/>
    <property type="project" value="UniProtKB-EC"/>
</dbReference>
<dbReference type="PANTHER" id="PTHR43442">
    <property type="entry name" value="GLUCONOKINASE-RELATED"/>
    <property type="match status" value="1"/>
</dbReference>
<reference evidence="11 12" key="1">
    <citation type="journal article" date="2008" name="Appl. Environ. Microbiol.">
        <title>Genomic insights into Mn(II) oxidation by the marine alphaproteobacterium Aurantimonas sp. strain SI85-9A1.</title>
        <authorList>
            <person name="Dick G.J."/>
            <person name="Podell S."/>
            <person name="Johnson H.A."/>
            <person name="Rivera-Espinoza Y."/>
            <person name="Bernier-Latmani R."/>
            <person name="McCarthy J.K."/>
            <person name="Torpey J.W."/>
            <person name="Clement B.G."/>
            <person name="Gaasterland T."/>
            <person name="Tebo B.M."/>
        </authorList>
    </citation>
    <scope>NUCLEOTIDE SEQUENCE [LARGE SCALE GENOMIC DNA]</scope>
    <source>
        <strain evidence="11 12">SI85-9A1</strain>
    </source>
</reference>
<evidence type="ECO:0000256" key="3">
    <source>
        <dbReference type="ARBA" id="ARBA00012054"/>
    </source>
</evidence>
<dbReference type="GO" id="GO:0005737">
    <property type="term" value="C:cytoplasm"/>
    <property type="evidence" value="ECO:0007669"/>
    <property type="project" value="TreeGrafter"/>
</dbReference>
<dbReference type="FunFam" id="3.40.50.300:FF:000522">
    <property type="entry name" value="Gluconokinase"/>
    <property type="match status" value="1"/>
</dbReference>
<accession>Q1YE47</accession>
<dbReference type="Pfam" id="PF13671">
    <property type="entry name" value="AAA_33"/>
    <property type="match status" value="1"/>
</dbReference>
<dbReference type="HOGENOM" id="CLU_077168_4_1_5"/>
<dbReference type="GO" id="GO:0019521">
    <property type="term" value="P:D-gluconate metabolic process"/>
    <property type="evidence" value="ECO:0007669"/>
    <property type="project" value="UniProtKB-KW"/>
</dbReference>
<gene>
    <name evidence="11" type="ORF">SI859A1_03571</name>
</gene>
<protein>
    <recommendedName>
        <fullName evidence="3 10">Gluconokinase</fullName>
        <ecNumber evidence="3 10">2.7.1.12</ecNumber>
    </recommendedName>
</protein>
<dbReference type="GO" id="GO:0005524">
    <property type="term" value="F:ATP binding"/>
    <property type="evidence" value="ECO:0007669"/>
    <property type="project" value="UniProtKB-KW"/>
</dbReference>
<dbReference type="OrthoDB" id="9795716at2"/>
<evidence type="ECO:0000256" key="4">
    <source>
        <dbReference type="ARBA" id="ARBA00022679"/>
    </source>
</evidence>
<comment type="caution">
    <text evidence="11">The sequence shown here is derived from an EMBL/GenBank/DDBJ whole genome shotgun (WGS) entry which is preliminary data.</text>
</comment>
<dbReference type="BioCyc" id="AURANTIMONAS:SI859A1_03571-MONOMER"/>
<dbReference type="PANTHER" id="PTHR43442:SF3">
    <property type="entry name" value="GLUCONOKINASE-RELATED"/>
    <property type="match status" value="1"/>
</dbReference>
<proteinExistence type="inferred from homology"/>
<keyword evidence="12" id="KW-1185">Reference proteome</keyword>
<keyword evidence="6 10" id="KW-0418">Kinase</keyword>
<dbReference type="AlphaFoldDB" id="Q1YE47"/>
<keyword evidence="4 10" id="KW-0808">Transferase</keyword>
<dbReference type="EC" id="2.7.1.12" evidence="3 10"/>
<evidence type="ECO:0000256" key="6">
    <source>
        <dbReference type="ARBA" id="ARBA00022777"/>
    </source>
</evidence>
<evidence type="ECO:0000256" key="2">
    <source>
        <dbReference type="ARBA" id="ARBA00008420"/>
    </source>
</evidence>
<evidence type="ECO:0000256" key="7">
    <source>
        <dbReference type="ARBA" id="ARBA00022840"/>
    </source>
</evidence>
<organism evidence="11 12">
    <name type="scientific">Aurantimonas manganoxydans (strain ATCC BAA-1229 / DSM 21871 / SI85-9A1)</name>
    <dbReference type="NCBI Taxonomy" id="287752"/>
    <lineage>
        <taxon>Bacteria</taxon>
        <taxon>Pseudomonadati</taxon>
        <taxon>Pseudomonadota</taxon>
        <taxon>Alphaproteobacteria</taxon>
        <taxon>Hyphomicrobiales</taxon>
        <taxon>Aurantimonadaceae</taxon>
        <taxon>Aurantimonas</taxon>
    </lineage>
</organism>
<dbReference type="CDD" id="cd02021">
    <property type="entry name" value="GntK"/>
    <property type="match status" value="1"/>
</dbReference>
<sequence length="180" mass="19407">MTDTQMDRATSLVVMGPAGVGKTTTAAGLAEMLAWPYAEADEFHPAANIAKMESGTPLDDADRAPWLASIRDWISAEAHAGRSTVVTCSALKRSYRDLLREADARVRFVCLTATPDLVGRRMATRQGHFMPVSLLKSQFDTLEPLQVDEDGIVVSVDLPADEVVATALRALRLKLAPEAG</sequence>
<comment type="catalytic activity">
    <reaction evidence="9 10">
        <text>D-gluconate + ATP = 6-phospho-D-gluconate + ADP + H(+)</text>
        <dbReference type="Rhea" id="RHEA:19433"/>
        <dbReference type="ChEBI" id="CHEBI:15378"/>
        <dbReference type="ChEBI" id="CHEBI:18391"/>
        <dbReference type="ChEBI" id="CHEBI:30616"/>
        <dbReference type="ChEBI" id="CHEBI:58759"/>
        <dbReference type="ChEBI" id="CHEBI:456216"/>
        <dbReference type="EC" id="2.7.1.12"/>
    </reaction>
</comment>
<evidence type="ECO:0000256" key="10">
    <source>
        <dbReference type="RuleBase" id="RU363066"/>
    </source>
</evidence>
<dbReference type="InterPro" id="IPR006001">
    <property type="entry name" value="Therm_gnt_kin"/>
</dbReference>
<dbReference type="NCBIfam" id="TIGR01313">
    <property type="entry name" value="therm_gnt_kin"/>
    <property type="match status" value="1"/>
</dbReference>